<keyword evidence="11" id="KW-1185">Reference proteome</keyword>
<dbReference type="Gene3D" id="3.40.50.2300">
    <property type="match status" value="1"/>
</dbReference>
<dbReference type="Proteomes" id="UP000287224">
    <property type="component" value="Unassembled WGS sequence"/>
</dbReference>
<dbReference type="InterPro" id="IPR001789">
    <property type="entry name" value="Sig_transdc_resp-reg_receiver"/>
</dbReference>
<dbReference type="InterPro" id="IPR005467">
    <property type="entry name" value="His_kinase_dom"/>
</dbReference>
<dbReference type="PROSITE" id="PS50110">
    <property type="entry name" value="RESPONSE_REGULATORY"/>
    <property type="match status" value="1"/>
</dbReference>
<evidence type="ECO:0000313" key="10">
    <source>
        <dbReference type="EMBL" id="GCE06580.1"/>
    </source>
</evidence>
<dbReference type="CDD" id="cd00082">
    <property type="entry name" value="HisKA"/>
    <property type="match status" value="1"/>
</dbReference>
<evidence type="ECO:0000259" key="9">
    <source>
        <dbReference type="PROSITE" id="PS50110"/>
    </source>
</evidence>
<dbReference type="SUPFAM" id="SSF52172">
    <property type="entry name" value="CheY-like"/>
    <property type="match status" value="1"/>
</dbReference>
<feature type="modified residue" description="4-aspartylphosphate" evidence="7">
    <location>
        <position position="56"/>
    </location>
</feature>
<dbReference type="FunFam" id="3.30.565.10:FF:000006">
    <property type="entry name" value="Sensor histidine kinase WalK"/>
    <property type="match status" value="1"/>
</dbReference>
<organism evidence="10 11">
    <name type="scientific">Dictyobacter aurantiacus</name>
    <dbReference type="NCBI Taxonomy" id="1936993"/>
    <lineage>
        <taxon>Bacteria</taxon>
        <taxon>Bacillati</taxon>
        <taxon>Chloroflexota</taxon>
        <taxon>Ktedonobacteria</taxon>
        <taxon>Ktedonobacterales</taxon>
        <taxon>Dictyobacteraceae</taxon>
        <taxon>Dictyobacter</taxon>
    </lineage>
</organism>
<evidence type="ECO:0000256" key="4">
    <source>
        <dbReference type="ARBA" id="ARBA00022679"/>
    </source>
</evidence>
<evidence type="ECO:0000256" key="5">
    <source>
        <dbReference type="ARBA" id="ARBA00022777"/>
    </source>
</evidence>
<dbReference type="Pfam" id="PF02518">
    <property type="entry name" value="HATPase_c"/>
    <property type="match status" value="1"/>
</dbReference>
<evidence type="ECO:0000256" key="7">
    <source>
        <dbReference type="PROSITE-ProRule" id="PRU00169"/>
    </source>
</evidence>
<comment type="catalytic activity">
    <reaction evidence="1">
        <text>ATP + protein L-histidine = ADP + protein N-phospho-L-histidine.</text>
        <dbReference type="EC" id="2.7.13.3"/>
    </reaction>
</comment>
<feature type="domain" description="Histidine kinase" evidence="8">
    <location>
        <begin position="168"/>
        <end position="387"/>
    </location>
</feature>
<dbReference type="InterPro" id="IPR011006">
    <property type="entry name" value="CheY-like_superfamily"/>
</dbReference>
<evidence type="ECO:0000256" key="2">
    <source>
        <dbReference type="ARBA" id="ARBA00012438"/>
    </source>
</evidence>
<dbReference type="CDD" id="cd00075">
    <property type="entry name" value="HATPase"/>
    <property type="match status" value="1"/>
</dbReference>
<dbReference type="PRINTS" id="PR00344">
    <property type="entry name" value="BCTRLSENSOR"/>
</dbReference>
<comment type="caution">
    <text evidence="10">The sequence shown here is derived from an EMBL/GenBank/DDBJ whole genome shotgun (WGS) entry which is preliminary data.</text>
</comment>
<dbReference type="PANTHER" id="PTHR43547">
    <property type="entry name" value="TWO-COMPONENT HISTIDINE KINASE"/>
    <property type="match status" value="1"/>
</dbReference>
<keyword evidence="5 10" id="KW-0418">Kinase</keyword>
<dbReference type="InterPro" id="IPR036890">
    <property type="entry name" value="HATPase_C_sf"/>
</dbReference>
<dbReference type="InterPro" id="IPR003661">
    <property type="entry name" value="HisK_dim/P_dom"/>
</dbReference>
<protein>
    <recommendedName>
        <fullName evidence="2">histidine kinase</fullName>
        <ecNumber evidence="2">2.7.13.3</ecNumber>
    </recommendedName>
</protein>
<dbReference type="SUPFAM" id="SSF55874">
    <property type="entry name" value="ATPase domain of HSP90 chaperone/DNA topoisomerase II/histidine kinase"/>
    <property type="match status" value="1"/>
</dbReference>
<dbReference type="RefSeq" id="WP_126597514.1">
    <property type="nucleotide sequence ID" value="NZ_BIFQ01000001.1"/>
</dbReference>
<keyword evidence="4" id="KW-0808">Transferase</keyword>
<dbReference type="PANTHER" id="PTHR43547:SF2">
    <property type="entry name" value="HYBRID SIGNAL TRANSDUCTION HISTIDINE KINASE C"/>
    <property type="match status" value="1"/>
</dbReference>
<feature type="domain" description="Response regulatory" evidence="9">
    <location>
        <begin position="5"/>
        <end position="121"/>
    </location>
</feature>
<keyword evidence="3 7" id="KW-0597">Phosphoprotein</keyword>
<dbReference type="InterPro" id="IPR036097">
    <property type="entry name" value="HisK_dim/P_sf"/>
</dbReference>
<reference evidence="11" key="1">
    <citation type="submission" date="2018-12" db="EMBL/GenBank/DDBJ databases">
        <title>Tengunoibacter tsumagoiensis gen. nov., sp. nov., Dictyobacter kobayashii sp. nov., D. alpinus sp. nov., and D. joshuensis sp. nov. and description of Dictyobacteraceae fam. nov. within the order Ktedonobacterales isolated from Tengu-no-mugimeshi.</title>
        <authorList>
            <person name="Wang C.M."/>
            <person name="Zheng Y."/>
            <person name="Sakai Y."/>
            <person name="Toyoda A."/>
            <person name="Minakuchi Y."/>
            <person name="Abe K."/>
            <person name="Yokota A."/>
            <person name="Yabe S."/>
        </authorList>
    </citation>
    <scope>NUCLEOTIDE SEQUENCE [LARGE SCALE GENOMIC DNA]</scope>
    <source>
        <strain evidence="11">S-27</strain>
    </source>
</reference>
<sequence>MTEAYILLVDDDIALLQALPQALYLRMPGSKVDTADTAVKALELLKANDYDAIVSDIKMPGMDGLVLLARIQGIRPETPTLLITGHGDHNLAIQALRGGAYDFIQKPIDREYFVAALRRATQSRYLRRQVYAQQQALEQHAKSLEMTVLERTRELIEANAVKDEFISIASHELKTPLASLKGMAQLLHRRLIRASSPEVASLVSMENSIRRIEVLVNDLLNISSLETGLFDLHCQRCCVVELTQRLVDEYVSGVNPHPVISTHFPDKDFEAEIDVERLGQVVINLLSNARKYSVTGSPIDVIVTRQEQTYTISVSDTGSGIPQEMLPFIFERFYRVPGVEVQTGSSVGFGLGLYVSRQIVERHGGRIEVESTPGKGSVFSLVLPLPAAPTSSDASVEDASVRPS</sequence>
<dbReference type="GO" id="GO:0000155">
    <property type="term" value="F:phosphorelay sensor kinase activity"/>
    <property type="evidence" value="ECO:0007669"/>
    <property type="project" value="InterPro"/>
</dbReference>
<dbReference type="SMART" id="SM00448">
    <property type="entry name" value="REC"/>
    <property type="match status" value="1"/>
</dbReference>
<dbReference type="AlphaFoldDB" id="A0A401ZIB1"/>
<proteinExistence type="predicted"/>
<name>A0A401ZIB1_9CHLR</name>
<dbReference type="SMART" id="SM00388">
    <property type="entry name" value="HisKA"/>
    <property type="match status" value="1"/>
</dbReference>
<evidence type="ECO:0000259" key="8">
    <source>
        <dbReference type="PROSITE" id="PS50109"/>
    </source>
</evidence>
<dbReference type="InterPro" id="IPR003594">
    <property type="entry name" value="HATPase_dom"/>
</dbReference>
<evidence type="ECO:0000313" key="11">
    <source>
        <dbReference type="Proteomes" id="UP000287224"/>
    </source>
</evidence>
<dbReference type="OrthoDB" id="9795133at2"/>
<dbReference type="InterPro" id="IPR004358">
    <property type="entry name" value="Sig_transdc_His_kin-like_C"/>
</dbReference>
<dbReference type="Gene3D" id="1.10.287.130">
    <property type="match status" value="1"/>
</dbReference>
<dbReference type="Gene3D" id="3.30.565.10">
    <property type="entry name" value="Histidine kinase-like ATPase, C-terminal domain"/>
    <property type="match status" value="1"/>
</dbReference>
<dbReference type="Pfam" id="PF00072">
    <property type="entry name" value="Response_reg"/>
    <property type="match status" value="1"/>
</dbReference>
<dbReference type="PROSITE" id="PS50109">
    <property type="entry name" value="HIS_KIN"/>
    <property type="match status" value="1"/>
</dbReference>
<dbReference type="SMART" id="SM00387">
    <property type="entry name" value="HATPase_c"/>
    <property type="match status" value="1"/>
</dbReference>
<evidence type="ECO:0000256" key="6">
    <source>
        <dbReference type="ARBA" id="ARBA00023012"/>
    </source>
</evidence>
<dbReference type="Pfam" id="PF00512">
    <property type="entry name" value="HisKA"/>
    <property type="match status" value="1"/>
</dbReference>
<dbReference type="EMBL" id="BIFQ01000001">
    <property type="protein sequence ID" value="GCE06580.1"/>
    <property type="molecule type" value="Genomic_DNA"/>
</dbReference>
<accession>A0A401ZIB1</accession>
<evidence type="ECO:0000256" key="1">
    <source>
        <dbReference type="ARBA" id="ARBA00000085"/>
    </source>
</evidence>
<dbReference type="EC" id="2.7.13.3" evidence="2"/>
<dbReference type="SUPFAM" id="SSF47384">
    <property type="entry name" value="Homodimeric domain of signal transducing histidine kinase"/>
    <property type="match status" value="1"/>
</dbReference>
<gene>
    <name evidence="10" type="ORF">KDAU_39090</name>
</gene>
<evidence type="ECO:0000256" key="3">
    <source>
        <dbReference type="ARBA" id="ARBA00022553"/>
    </source>
</evidence>
<keyword evidence="6" id="KW-0902">Two-component regulatory system</keyword>